<dbReference type="AlphaFoldDB" id="A0A444XWN9"/>
<protein>
    <recommendedName>
        <fullName evidence="4">DYW domain-containing protein</fullName>
    </recommendedName>
</protein>
<dbReference type="PANTHER" id="PTHR47926:SF507">
    <property type="entry name" value="DYW DOMAIN-CONTAINING PROTEIN"/>
    <property type="match status" value="1"/>
</dbReference>
<dbReference type="FunFam" id="1.25.40.10:FF:000366">
    <property type="entry name" value="Pentatricopeptide (PPR) repeat-containing protein"/>
    <property type="match status" value="1"/>
</dbReference>
<dbReference type="Pfam" id="PF14432">
    <property type="entry name" value="DYW_deaminase"/>
    <property type="match status" value="1"/>
</dbReference>
<dbReference type="PROSITE" id="PS51375">
    <property type="entry name" value="PPR"/>
    <property type="match status" value="2"/>
</dbReference>
<accession>A0A444XWN9</accession>
<dbReference type="GO" id="GO:0008270">
    <property type="term" value="F:zinc ion binding"/>
    <property type="evidence" value="ECO:0007669"/>
    <property type="project" value="InterPro"/>
</dbReference>
<dbReference type="Proteomes" id="UP000289738">
    <property type="component" value="Chromosome B08"/>
</dbReference>
<dbReference type="Pfam" id="PF20431">
    <property type="entry name" value="E_motif"/>
    <property type="match status" value="1"/>
</dbReference>
<keyword evidence="2" id="KW-0677">Repeat</keyword>
<dbReference type="Pfam" id="PF13041">
    <property type="entry name" value="PPR_2"/>
    <property type="match status" value="1"/>
</dbReference>
<evidence type="ECO:0000256" key="1">
    <source>
        <dbReference type="ARBA" id="ARBA00006643"/>
    </source>
</evidence>
<dbReference type="EMBL" id="SDMP01000018">
    <property type="protein sequence ID" value="RYQ94207.1"/>
    <property type="molecule type" value="Genomic_DNA"/>
</dbReference>
<dbReference type="Pfam" id="PF01535">
    <property type="entry name" value="PPR"/>
    <property type="match status" value="2"/>
</dbReference>
<dbReference type="PANTHER" id="PTHR47926">
    <property type="entry name" value="PENTATRICOPEPTIDE REPEAT-CONTAINING PROTEIN"/>
    <property type="match status" value="1"/>
</dbReference>
<dbReference type="FunFam" id="1.25.40.10:FF:001087">
    <property type="entry name" value="Pentatricopeptide repeat-containing protein, mitochondrial"/>
    <property type="match status" value="1"/>
</dbReference>
<organism evidence="5 6">
    <name type="scientific">Arachis hypogaea</name>
    <name type="common">Peanut</name>
    <dbReference type="NCBI Taxonomy" id="3818"/>
    <lineage>
        <taxon>Eukaryota</taxon>
        <taxon>Viridiplantae</taxon>
        <taxon>Streptophyta</taxon>
        <taxon>Embryophyta</taxon>
        <taxon>Tracheophyta</taxon>
        <taxon>Spermatophyta</taxon>
        <taxon>Magnoliopsida</taxon>
        <taxon>eudicotyledons</taxon>
        <taxon>Gunneridae</taxon>
        <taxon>Pentapetalae</taxon>
        <taxon>rosids</taxon>
        <taxon>fabids</taxon>
        <taxon>Fabales</taxon>
        <taxon>Fabaceae</taxon>
        <taxon>Papilionoideae</taxon>
        <taxon>50 kb inversion clade</taxon>
        <taxon>dalbergioids sensu lato</taxon>
        <taxon>Dalbergieae</taxon>
        <taxon>Pterocarpus clade</taxon>
        <taxon>Arachis</taxon>
    </lineage>
</organism>
<evidence type="ECO:0000256" key="3">
    <source>
        <dbReference type="PROSITE-ProRule" id="PRU00708"/>
    </source>
</evidence>
<dbReference type="Gene3D" id="1.25.40.10">
    <property type="entry name" value="Tetratricopeptide repeat domain"/>
    <property type="match status" value="3"/>
</dbReference>
<evidence type="ECO:0000259" key="4">
    <source>
        <dbReference type="Pfam" id="PF14432"/>
    </source>
</evidence>
<dbReference type="SUPFAM" id="SSF48452">
    <property type="entry name" value="TPR-like"/>
    <property type="match status" value="1"/>
</dbReference>
<keyword evidence="6" id="KW-1185">Reference proteome</keyword>
<feature type="repeat" description="PPR" evidence="3">
    <location>
        <begin position="108"/>
        <end position="142"/>
    </location>
</feature>
<sequence length="415" mass="47065">MPHRDLVSWSSLISCLARNGMPTEALGVFRQMQVQECGLKLDEVVMLSVVSAVSSLGALELGIWVHGFILRSGIDVGVLLGTALVDMYSRCGSIDRAVKVFDEMPHRNVVTWTTLISGFAVHGRSREALEAFHRMRESGLKPDRIAFSGALVACSHGGLVEEGWQVYESMRSEYQMEPMLEHYGCMVDLLGRAGLLDEAFKFVEEMPIQPNSVIWRTLLGACVNHNYLALAEKAKERITELEPHHDGDYVLLSNAYGGVGKWVEKAGLRNSMRENRIAKEPGCSWLHVDQTVHEFVSGDNSHPQWEEISKFLDSVIDTVKVGGYTQNTSNVLHDIQEEEKEHSLGYHSEKLAVAYLLLYHRDRRTIRVIKNLRICYDCHSFMKHVSGIFDKDIIIRDRNRFHHFNKGSCSCRDFW</sequence>
<evidence type="ECO:0000313" key="5">
    <source>
        <dbReference type="EMBL" id="RYQ94207.1"/>
    </source>
</evidence>
<dbReference type="GO" id="GO:0009451">
    <property type="term" value="P:RNA modification"/>
    <property type="evidence" value="ECO:0007669"/>
    <property type="project" value="InterPro"/>
</dbReference>
<dbReference type="InterPro" id="IPR046960">
    <property type="entry name" value="PPR_At4g14850-like_plant"/>
</dbReference>
<dbReference type="GO" id="GO:0003723">
    <property type="term" value="F:RNA binding"/>
    <property type="evidence" value="ECO:0007669"/>
    <property type="project" value="InterPro"/>
</dbReference>
<dbReference type="InterPro" id="IPR046848">
    <property type="entry name" value="E_motif"/>
</dbReference>
<comment type="similarity">
    <text evidence="1">Belongs to the PPR family. PCMP-H subfamily.</text>
</comment>
<gene>
    <name evidence="5" type="ORF">Ahy_B08g089090</name>
</gene>
<proteinExistence type="inferred from homology"/>
<evidence type="ECO:0000313" key="6">
    <source>
        <dbReference type="Proteomes" id="UP000289738"/>
    </source>
</evidence>
<dbReference type="InterPro" id="IPR032867">
    <property type="entry name" value="DYW_dom"/>
</dbReference>
<name>A0A444XWN9_ARAHY</name>
<feature type="domain" description="DYW" evidence="4">
    <location>
        <begin position="323"/>
        <end position="415"/>
    </location>
</feature>
<evidence type="ECO:0000256" key="2">
    <source>
        <dbReference type="ARBA" id="ARBA00022737"/>
    </source>
</evidence>
<dbReference type="NCBIfam" id="TIGR00756">
    <property type="entry name" value="PPR"/>
    <property type="match status" value="3"/>
</dbReference>
<feature type="repeat" description="PPR" evidence="3">
    <location>
        <begin position="5"/>
        <end position="39"/>
    </location>
</feature>
<comment type="caution">
    <text evidence="5">The sequence shown here is derived from an EMBL/GenBank/DDBJ whole genome shotgun (WGS) entry which is preliminary data.</text>
</comment>
<dbReference type="InterPro" id="IPR002885">
    <property type="entry name" value="PPR_rpt"/>
</dbReference>
<reference evidence="5 6" key="1">
    <citation type="submission" date="2019-01" db="EMBL/GenBank/DDBJ databases">
        <title>Sequencing of cultivated peanut Arachis hypogaea provides insights into genome evolution and oil improvement.</title>
        <authorList>
            <person name="Chen X."/>
        </authorList>
    </citation>
    <scope>NUCLEOTIDE SEQUENCE [LARGE SCALE GENOMIC DNA]</scope>
    <source>
        <strain evidence="6">cv. Fuhuasheng</strain>
        <tissue evidence="5">Leaves</tissue>
    </source>
</reference>
<dbReference type="InterPro" id="IPR011990">
    <property type="entry name" value="TPR-like_helical_dom_sf"/>
</dbReference>